<feature type="compositionally biased region" description="Basic and acidic residues" evidence="1">
    <location>
        <begin position="123"/>
        <end position="133"/>
    </location>
</feature>
<dbReference type="Proteomes" id="UP000295680">
    <property type="component" value="Unassembled WGS sequence"/>
</dbReference>
<organism evidence="2 3">
    <name type="scientific">Actinocrispum wychmicini</name>
    <dbReference type="NCBI Taxonomy" id="1213861"/>
    <lineage>
        <taxon>Bacteria</taxon>
        <taxon>Bacillati</taxon>
        <taxon>Actinomycetota</taxon>
        <taxon>Actinomycetes</taxon>
        <taxon>Pseudonocardiales</taxon>
        <taxon>Pseudonocardiaceae</taxon>
        <taxon>Actinocrispum</taxon>
    </lineage>
</organism>
<reference evidence="2 3" key="1">
    <citation type="submission" date="2019-03" db="EMBL/GenBank/DDBJ databases">
        <title>Genomic Encyclopedia of Type Strains, Phase IV (KMG-IV): sequencing the most valuable type-strain genomes for metagenomic binning, comparative biology and taxonomic classification.</title>
        <authorList>
            <person name="Goeker M."/>
        </authorList>
    </citation>
    <scope>NUCLEOTIDE SEQUENCE [LARGE SCALE GENOMIC DNA]</scope>
    <source>
        <strain evidence="2 3">DSM 45934</strain>
    </source>
</reference>
<feature type="region of interest" description="Disordered" evidence="1">
    <location>
        <begin position="1"/>
        <end position="31"/>
    </location>
</feature>
<dbReference type="Pfam" id="PF25690">
    <property type="entry name" value="Phage_gp49"/>
    <property type="match status" value="1"/>
</dbReference>
<comment type="caution">
    <text evidence="2">The sequence shown here is derived from an EMBL/GenBank/DDBJ whole genome shotgun (WGS) entry which is preliminary data.</text>
</comment>
<evidence type="ECO:0000313" key="2">
    <source>
        <dbReference type="EMBL" id="TCO56768.1"/>
    </source>
</evidence>
<dbReference type="OrthoDB" id="4629068at2"/>
<sequence>MTFDPFAEHDAPDQPHDRPQDDTTTVTTTAVTAAGEHKVRVTLKAGAGYDAPWITIDGTDVHDAADQLGDTDAVKQLVELTVSAAKFLHRSYGPAQQRSSGGSSSSSGQRQAGKPVGANEAPNGEKRYCEHGQRRYTSGFSEKTGKNWGAFDCPEKVCDREWANNRK</sequence>
<evidence type="ECO:0000256" key="1">
    <source>
        <dbReference type="SAM" id="MobiDB-lite"/>
    </source>
</evidence>
<dbReference type="EMBL" id="SLWS01000006">
    <property type="protein sequence ID" value="TCO56768.1"/>
    <property type="molecule type" value="Genomic_DNA"/>
</dbReference>
<keyword evidence="3" id="KW-1185">Reference proteome</keyword>
<dbReference type="AlphaFoldDB" id="A0A4R2JIF9"/>
<name>A0A4R2JIF9_9PSEU</name>
<protein>
    <submittedName>
        <fullName evidence="2">Uncharacterized protein</fullName>
    </submittedName>
</protein>
<evidence type="ECO:0000313" key="3">
    <source>
        <dbReference type="Proteomes" id="UP000295680"/>
    </source>
</evidence>
<proteinExistence type="predicted"/>
<accession>A0A4R2JIF9</accession>
<feature type="region of interest" description="Disordered" evidence="1">
    <location>
        <begin position="91"/>
        <end position="143"/>
    </location>
</feature>
<dbReference type="RefSeq" id="WP_132120310.1">
    <property type="nucleotide sequence ID" value="NZ_SLWS01000006.1"/>
</dbReference>
<dbReference type="InterPro" id="IPR057999">
    <property type="entry name" value="Gp49"/>
</dbReference>
<feature type="compositionally biased region" description="Low complexity" evidence="1">
    <location>
        <begin position="95"/>
        <end position="113"/>
    </location>
</feature>
<gene>
    <name evidence="2" type="ORF">EV192_106243</name>
</gene>
<feature type="compositionally biased region" description="Basic and acidic residues" evidence="1">
    <location>
        <begin position="1"/>
        <end position="21"/>
    </location>
</feature>